<evidence type="ECO:0000256" key="3">
    <source>
        <dbReference type="ARBA" id="ARBA00022989"/>
    </source>
</evidence>
<proteinExistence type="inferred from homology"/>
<sequence>MADSPVMPKGVGTRLSLDGLLVVIWIGVGLGVIFAAIRMFIRIKRMGRLLADDYFVLFALAVLITNAVLMTLQGPSMYYTALNPMGPDIAYHGTTYVRYEFAIIGLFWTVLWSIKGSFLALYWMIIGVLPRYRWVWIGVTTFTIASYIVCWLLSALNCHPASNYFVLGGCSKPIDQRSAMITICFSTAVDILTDLMIMGIGVKILWSASITARQKIGVGIVFCLGVFIIVAAIVRAVEISDKAYSDIVAIGVWSVAESSISMIIGCLPPFKELVSSNSGSSKGYTSGRTTSGTNASSRIKNRSWSEIPLPLQSHDQHVYRDMEYELHTRDTTVTGGVGRSSSRASTSEDGRPGEIRMMKEFSLVTQ</sequence>
<dbReference type="PANTHER" id="PTHR33048:SF162">
    <property type="entry name" value="SATRATOXIN BIOSYNTHESIS SC1 CLUSTER PROTEIN 4"/>
    <property type="match status" value="1"/>
</dbReference>
<evidence type="ECO:0000256" key="6">
    <source>
        <dbReference type="SAM" id="MobiDB-lite"/>
    </source>
</evidence>
<comment type="subcellular location">
    <subcellularLocation>
        <location evidence="1">Membrane</location>
        <topology evidence="1">Multi-pass membrane protein</topology>
    </subcellularLocation>
</comment>
<feature type="region of interest" description="Disordered" evidence="6">
    <location>
        <begin position="277"/>
        <end position="299"/>
    </location>
</feature>
<feature type="transmembrane region" description="Helical" evidence="7">
    <location>
        <begin position="53"/>
        <end position="72"/>
    </location>
</feature>
<evidence type="ECO:0000256" key="2">
    <source>
        <dbReference type="ARBA" id="ARBA00022692"/>
    </source>
</evidence>
<evidence type="ECO:0000256" key="1">
    <source>
        <dbReference type="ARBA" id="ARBA00004141"/>
    </source>
</evidence>
<reference evidence="9" key="1">
    <citation type="journal article" date="2019" name="Beilstein J. Org. Chem.">
        <title>Nanangenines: drimane sesquiterpenoids as the dominant metabolite cohort of a novel Australian fungus, Aspergillus nanangensis.</title>
        <authorList>
            <person name="Lacey H.J."/>
            <person name="Gilchrist C.L.M."/>
            <person name="Crombie A."/>
            <person name="Kalaitzis J.A."/>
            <person name="Vuong D."/>
            <person name="Rutledge P.J."/>
            <person name="Turner P."/>
            <person name="Pitt J.I."/>
            <person name="Lacey E."/>
            <person name="Chooi Y.H."/>
            <person name="Piggott A.M."/>
        </authorList>
    </citation>
    <scope>NUCLEOTIDE SEQUENCE</scope>
    <source>
        <strain evidence="9">MST-FP2251</strain>
    </source>
</reference>
<comment type="similarity">
    <text evidence="5">Belongs to the SAT4 family.</text>
</comment>
<evidence type="ECO:0000256" key="5">
    <source>
        <dbReference type="ARBA" id="ARBA00038359"/>
    </source>
</evidence>
<evidence type="ECO:0000313" key="10">
    <source>
        <dbReference type="Proteomes" id="UP001194746"/>
    </source>
</evidence>
<dbReference type="Pfam" id="PF20684">
    <property type="entry name" value="Fung_rhodopsin"/>
    <property type="match status" value="1"/>
</dbReference>
<organism evidence="9 10">
    <name type="scientific">Aspergillus nanangensis</name>
    <dbReference type="NCBI Taxonomy" id="2582783"/>
    <lineage>
        <taxon>Eukaryota</taxon>
        <taxon>Fungi</taxon>
        <taxon>Dikarya</taxon>
        <taxon>Ascomycota</taxon>
        <taxon>Pezizomycotina</taxon>
        <taxon>Eurotiomycetes</taxon>
        <taxon>Eurotiomycetidae</taxon>
        <taxon>Eurotiales</taxon>
        <taxon>Aspergillaceae</taxon>
        <taxon>Aspergillus</taxon>
        <taxon>Aspergillus subgen. Circumdati</taxon>
    </lineage>
</organism>
<keyword evidence="3 7" id="KW-1133">Transmembrane helix</keyword>
<gene>
    <name evidence="9" type="ORF">FE257_010454</name>
</gene>
<dbReference type="GO" id="GO:0016020">
    <property type="term" value="C:membrane"/>
    <property type="evidence" value="ECO:0007669"/>
    <property type="project" value="UniProtKB-SubCell"/>
</dbReference>
<feature type="compositionally biased region" description="Basic and acidic residues" evidence="6">
    <location>
        <begin position="346"/>
        <end position="359"/>
    </location>
</feature>
<dbReference type="EMBL" id="VCAU01000065">
    <property type="protein sequence ID" value="KAF9887200.1"/>
    <property type="molecule type" value="Genomic_DNA"/>
</dbReference>
<evidence type="ECO:0000256" key="7">
    <source>
        <dbReference type="SAM" id="Phobius"/>
    </source>
</evidence>
<feature type="transmembrane region" description="Helical" evidence="7">
    <location>
        <begin position="20"/>
        <end position="41"/>
    </location>
</feature>
<feature type="transmembrane region" description="Helical" evidence="7">
    <location>
        <begin position="179"/>
        <end position="206"/>
    </location>
</feature>
<feature type="compositionally biased region" description="Polar residues" evidence="6">
    <location>
        <begin position="288"/>
        <end position="299"/>
    </location>
</feature>
<dbReference type="InterPro" id="IPR049326">
    <property type="entry name" value="Rhodopsin_dom_fungi"/>
</dbReference>
<keyword evidence="10" id="KW-1185">Reference proteome</keyword>
<name>A0AAD4GS45_ASPNN</name>
<evidence type="ECO:0000256" key="4">
    <source>
        <dbReference type="ARBA" id="ARBA00023136"/>
    </source>
</evidence>
<feature type="region of interest" description="Disordered" evidence="6">
    <location>
        <begin position="329"/>
        <end position="366"/>
    </location>
</feature>
<comment type="caution">
    <text evidence="9">The sequence shown here is derived from an EMBL/GenBank/DDBJ whole genome shotgun (WGS) entry which is preliminary data.</text>
</comment>
<dbReference type="Proteomes" id="UP001194746">
    <property type="component" value="Unassembled WGS sequence"/>
</dbReference>
<evidence type="ECO:0000313" key="9">
    <source>
        <dbReference type="EMBL" id="KAF9887200.1"/>
    </source>
</evidence>
<feature type="compositionally biased region" description="Low complexity" evidence="6">
    <location>
        <begin position="277"/>
        <end position="287"/>
    </location>
</feature>
<dbReference type="PANTHER" id="PTHR33048">
    <property type="entry name" value="PTH11-LIKE INTEGRAL MEMBRANE PROTEIN (AFU_ORTHOLOGUE AFUA_5G11245)"/>
    <property type="match status" value="1"/>
</dbReference>
<feature type="compositionally biased region" description="Low complexity" evidence="6">
    <location>
        <begin position="331"/>
        <end position="345"/>
    </location>
</feature>
<dbReference type="AlphaFoldDB" id="A0AAD4GS45"/>
<keyword evidence="2 7" id="KW-0812">Transmembrane</keyword>
<protein>
    <recommendedName>
        <fullName evidence="8">Rhodopsin domain-containing protein</fullName>
    </recommendedName>
</protein>
<feature type="transmembrane region" description="Helical" evidence="7">
    <location>
        <begin position="134"/>
        <end position="154"/>
    </location>
</feature>
<reference evidence="9" key="2">
    <citation type="submission" date="2020-02" db="EMBL/GenBank/DDBJ databases">
        <authorList>
            <person name="Gilchrist C.L.M."/>
            <person name="Chooi Y.-H."/>
        </authorList>
    </citation>
    <scope>NUCLEOTIDE SEQUENCE</scope>
    <source>
        <strain evidence="9">MST-FP2251</strain>
    </source>
</reference>
<feature type="transmembrane region" description="Helical" evidence="7">
    <location>
        <begin position="101"/>
        <end position="122"/>
    </location>
</feature>
<keyword evidence="4 7" id="KW-0472">Membrane</keyword>
<accession>A0AAD4GS45</accession>
<feature type="transmembrane region" description="Helical" evidence="7">
    <location>
        <begin position="218"/>
        <end position="237"/>
    </location>
</feature>
<evidence type="ECO:0000259" key="8">
    <source>
        <dbReference type="Pfam" id="PF20684"/>
    </source>
</evidence>
<feature type="domain" description="Rhodopsin" evidence="8">
    <location>
        <begin position="37"/>
        <end position="275"/>
    </location>
</feature>
<dbReference type="InterPro" id="IPR052337">
    <property type="entry name" value="SAT4-like"/>
</dbReference>